<dbReference type="Gramene" id="ABO96500">
    <property type="protein sequence ID" value="ABO96500"/>
    <property type="gene ID" value="OSTLU_32117"/>
</dbReference>
<name>A4RYR1_OSTLU</name>
<dbReference type="SMART" id="SM00028">
    <property type="entry name" value="TPR"/>
    <property type="match status" value="3"/>
</dbReference>
<dbReference type="KEGG" id="olu:OSTLU_32117"/>
<dbReference type="InterPro" id="IPR011990">
    <property type="entry name" value="TPR-like_helical_dom_sf"/>
</dbReference>
<keyword evidence="3" id="KW-1185">Reference proteome</keyword>
<feature type="chain" id="PRO_5002671805" evidence="1">
    <location>
        <begin position="28"/>
        <end position="663"/>
    </location>
</feature>
<feature type="signal peptide" evidence="1">
    <location>
        <begin position="1"/>
        <end position="27"/>
    </location>
</feature>
<dbReference type="Gene3D" id="1.25.40.10">
    <property type="entry name" value="Tetratricopeptide repeat domain"/>
    <property type="match status" value="2"/>
</dbReference>
<reference evidence="2 3" key="1">
    <citation type="journal article" date="2007" name="Proc. Natl. Acad. Sci. U.S.A.">
        <title>The tiny eukaryote Ostreococcus provides genomic insights into the paradox of plankton speciation.</title>
        <authorList>
            <person name="Palenik B."/>
            <person name="Grimwood J."/>
            <person name="Aerts A."/>
            <person name="Rouze P."/>
            <person name="Salamov A."/>
            <person name="Putnam N."/>
            <person name="Dupont C."/>
            <person name="Jorgensen R."/>
            <person name="Derelle E."/>
            <person name="Rombauts S."/>
            <person name="Zhou K."/>
            <person name="Otillar R."/>
            <person name="Merchant S.S."/>
            <person name="Podell S."/>
            <person name="Gaasterland T."/>
            <person name="Napoli C."/>
            <person name="Gendler K."/>
            <person name="Manuell A."/>
            <person name="Tai V."/>
            <person name="Vallon O."/>
            <person name="Piganeau G."/>
            <person name="Jancek S."/>
            <person name="Heijde M."/>
            <person name="Jabbari K."/>
            <person name="Bowler C."/>
            <person name="Lohr M."/>
            <person name="Robbens S."/>
            <person name="Werner G."/>
            <person name="Dubchak I."/>
            <person name="Pazour G.J."/>
            <person name="Ren Q."/>
            <person name="Paulsen I."/>
            <person name="Delwiche C."/>
            <person name="Schmutz J."/>
            <person name="Rokhsar D."/>
            <person name="Van de Peer Y."/>
            <person name="Moreau H."/>
            <person name="Grigoriev I.V."/>
        </authorList>
    </citation>
    <scope>NUCLEOTIDE SEQUENCE [LARGE SCALE GENOMIC DNA]</scope>
    <source>
        <strain evidence="2 3">CCE9901</strain>
    </source>
</reference>
<sequence>MPSRRASALARASPIAALATLATLARADQTIQRAHKLDDEFASSAMLRCESCAAVTHASMVHIDRLKARKMAMMGSSEVGDGEVDWAEACETRFAAGSARYGYKTVANETHIVGPGIDVFASVDGKVRDREGVTTQLYARCKALMYELNDFSIAETYAEAEAAVEKSGAKGAEKPTAVFMKLLDKNCVENVKMCESVDWFKDALSKSLEESTEAATAAASELSNATVDENNLVNITLANEKCNNEDDERAISISSAACDVLVRELLKKGDENTRAFHNFTGEATKYEKLLERGGEKKLDDDDVDKDGDVHELYADAMLNASQIKANITLARAAGYFSSALDIDSENYAARHNLAYAYKSAKNWTAAKDHLYIIVASERANDMASETRAESLKLLCEVEFHDKNVTGALSACRKGVELDQYNFHTLRLLAQIHVVRFFDEVEAIRATDEDDVQEERQHNIAHELVQALDLFTRALVLNPVKNEIAQLGMTIYFLQAAQDAALKKLTREQLQVLKNARHFCSRSGTDADSACADMLELAGQHMFEKGFIAIGNDALQMALVLDKARTQLWSSLGYGFMTIGKFKLAKVAFDKAKESDETFTLSSTVEDLFRRGVDFETKLDEDRATASASWTENRRPNKDERAELAKEVTAKLGAVRGVAKHDEL</sequence>
<evidence type="ECO:0000313" key="3">
    <source>
        <dbReference type="Proteomes" id="UP000001568"/>
    </source>
</evidence>
<dbReference type="OMA" id="SERANDM"/>
<dbReference type="EMBL" id="CP000586">
    <property type="protein sequence ID" value="ABO96500.1"/>
    <property type="molecule type" value="Genomic_DNA"/>
</dbReference>
<gene>
    <name evidence="2" type="ORF">OSTLU_32117</name>
</gene>
<dbReference type="GeneID" id="5002229"/>
<accession>A4RYR1</accession>
<protein>
    <submittedName>
        <fullName evidence="2">Uncharacterized protein</fullName>
    </submittedName>
</protein>
<dbReference type="AlphaFoldDB" id="A4RYR1"/>
<dbReference type="InterPro" id="IPR019734">
    <property type="entry name" value="TPR_rpt"/>
</dbReference>
<evidence type="ECO:0000313" key="2">
    <source>
        <dbReference type="EMBL" id="ABO96500.1"/>
    </source>
</evidence>
<organism evidence="2 3">
    <name type="scientific">Ostreococcus lucimarinus (strain CCE9901)</name>
    <dbReference type="NCBI Taxonomy" id="436017"/>
    <lineage>
        <taxon>Eukaryota</taxon>
        <taxon>Viridiplantae</taxon>
        <taxon>Chlorophyta</taxon>
        <taxon>Mamiellophyceae</taxon>
        <taxon>Mamiellales</taxon>
        <taxon>Bathycoccaceae</taxon>
        <taxon>Ostreococcus</taxon>
    </lineage>
</organism>
<dbReference type="HOGENOM" id="CLU_414135_0_0_1"/>
<dbReference type="Proteomes" id="UP000001568">
    <property type="component" value="Chromosome 6"/>
</dbReference>
<dbReference type="SUPFAM" id="SSF48452">
    <property type="entry name" value="TPR-like"/>
    <property type="match status" value="1"/>
</dbReference>
<proteinExistence type="predicted"/>
<dbReference type="RefSeq" id="XP_001418207.1">
    <property type="nucleotide sequence ID" value="XM_001418170.1"/>
</dbReference>
<keyword evidence="1" id="KW-0732">Signal</keyword>
<evidence type="ECO:0000256" key="1">
    <source>
        <dbReference type="SAM" id="SignalP"/>
    </source>
</evidence>
<dbReference type="OrthoDB" id="10443030at2759"/>